<feature type="region of interest" description="Disordered" evidence="1">
    <location>
        <begin position="29"/>
        <end position="66"/>
    </location>
</feature>
<organism evidence="3 4">
    <name type="scientific">Cupriavidus pauculus</name>
    <dbReference type="NCBI Taxonomy" id="82633"/>
    <lineage>
        <taxon>Bacteria</taxon>
        <taxon>Pseudomonadati</taxon>
        <taxon>Pseudomonadota</taxon>
        <taxon>Betaproteobacteria</taxon>
        <taxon>Burkholderiales</taxon>
        <taxon>Burkholderiaceae</taxon>
        <taxon>Cupriavidus</taxon>
    </lineage>
</organism>
<feature type="chain" id="PRO_5014859460" description="Lipoprotein" evidence="2">
    <location>
        <begin position="22"/>
        <end position="66"/>
    </location>
</feature>
<dbReference type="PROSITE" id="PS51257">
    <property type="entry name" value="PROKAR_LIPOPROTEIN"/>
    <property type="match status" value="1"/>
</dbReference>
<accession>A0A2N5C2G9</accession>
<evidence type="ECO:0000313" key="4">
    <source>
        <dbReference type="Proteomes" id="UP000234341"/>
    </source>
</evidence>
<evidence type="ECO:0000256" key="2">
    <source>
        <dbReference type="SAM" id="SignalP"/>
    </source>
</evidence>
<name>A0A2N5C2G9_9BURK</name>
<keyword evidence="2" id="KW-0732">Signal</keyword>
<proteinExistence type="predicted"/>
<reference evidence="3 4" key="1">
    <citation type="submission" date="2017-12" db="EMBL/GenBank/DDBJ databases">
        <title>Genome sequence of the active heterotrophic nitrifier-denitrifier, Cupriavidus pauculus UM1.</title>
        <authorList>
            <person name="Putonti C."/>
            <person name="Castignetti D."/>
        </authorList>
    </citation>
    <scope>NUCLEOTIDE SEQUENCE [LARGE SCALE GENOMIC DNA]</scope>
    <source>
        <strain evidence="3 4">UM1</strain>
    </source>
</reference>
<evidence type="ECO:0008006" key="5">
    <source>
        <dbReference type="Google" id="ProtNLM"/>
    </source>
</evidence>
<protein>
    <recommendedName>
        <fullName evidence="5">Lipoprotein</fullName>
    </recommendedName>
</protein>
<sequence length="66" mass="7498">MKSILVLAAASVVLLGGCVVAPDHDGHRDGYYGGDGHMDQQRAHWDHDRDDHRDYDRDHWQGGPRY</sequence>
<feature type="signal peptide" evidence="2">
    <location>
        <begin position="1"/>
        <end position="21"/>
    </location>
</feature>
<dbReference type="AlphaFoldDB" id="A0A2N5C2G9"/>
<dbReference type="RefSeq" id="WP_101685549.1">
    <property type="nucleotide sequence ID" value="NZ_PJRP01000028.1"/>
</dbReference>
<dbReference type="Proteomes" id="UP000234341">
    <property type="component" value="Unassembled WGS sequence"/>
</dbReference>
<evidence type="ECO:0000256" key="1">
    <source>
        <dbReference type="SAM" id="MobiDB-lite"/>
    </source>
</evidence>
<feature type="compositionally biased region" description="Basic and acidic residues" evidence="1">
    <location>
        <begin position="29"/>
        <end position="60"/>
    </location>
</feature>
<evidence type="ECO:0000313" key="3">
    <source>
        <dbReference type="EMBL" id="PLP96419.1"/>
    </source>
</evidence>
<gene>
    <name evidence="3" type="ORF">CYJ10_32490</name>
</gene>
<dbReference type="EMBL" id="PJRP01000028">
    <property type="protein sequence ID" value="PLP96419.1"/>
    <property type="molecule type" value="Genomic_DNA"/>
</dbReference>
<comment type="caution">
    <text evidence="3">The sequence shown here is derived from an EMBL/GenBank/DDBJ whole genome shotgun (WGS) entry which is preliminary data.</text>
</comment>